<evidence type="ECO:0000313" key="2">
    <source>
        <dbReference type="EMBL" id="MDD1014659.1"/>
    </source>
</evidence>
<evidence type="ECO:0000313" key="3">
    <source>
        <dbReference type="Proteomes" id="UP001148184"/>
    </source>
</evidence>
<organism evidence="2 3">
    <name type="scientific">Pseudomonas rubra</name>
    <dbReference type="NCBI Taxonomy" id="2942627"/>
    <lineage>
        <taxon>Bacteria</taxon>
        <taxon>Pseudomonadati</taxon>
        <taxon>Pseudomonadota</taxon>
        <taxon>Gammaproteobacteria</taxon>
        <taxon>Pseudomonadales</taxon>
        <taxon>Pseudomonadaceae</taxon>
        <taxon>Pseudomonas</taxon>
    </lineage>
</organism>
<accession>A0ABT5P9I6</accession>
<keyword evidence="1" id="KW-0812">Transmembrane</keyword>
<sequence>MYFTLEFYDALTGQIWTPIFAAVLTWIFLWLRSQSYDTAGGWTLGLVVVLCLLAFFPNGYHALFNTGVNFITRDRDFLPVYSARFSADVLLTMAGALVGMLGRRLVA</sequence>
<proteinExistence type="predicted"/>
<dbReference type="EMBL" id="JAMDGZ010000026">
    <property type="protein sequence ID" value="MDD1014659.1"/>
    <property type="molecule type" value="Genomic_DNA"/>
</dbReference>
<keyword evidence="1" id="KW-1133">Transmembrane helix</keyword>
<keyword evidence="1" id="KW-0472">Membrane</keyword>
<feature type="transmembrane region" description="Helical" evidence="1">
    <location>
        <begin position="15"/>
        <end position="31"/>
    </location>
</feature>
<feature type="transmembrane region" description="Helical" evidence="1">
    <location>
        <begin position="43"/>
        <end position="63"/>
    </location>
</feature>
<reference evidence="2 3" key="1">
    <citation type="submission" date="2022-05" db="EMBL/GenBank/DDBJ databases">
        <title>Novel Pseudomonas spp. Isolated from a Rainbow Trout Aquaculture Facility.</title>
        <authorList>
            <person name="Testerman T."/>
            <person name="Graf J."/>
        </authorList>
    </citation>
    <scope>NUCLEOTIDE SEQUENCE [LARGE SCALE GENOMIC DNA]</scope>
    <source>
        <strain evidence="2 3">ID1025</strain>
    </source>
</reference>
<dbReference type="Proteomes" id="UP001148184">
    <property type="component" value="Unassembled WGS sequence"/>
</dbReference>
<protein>
    <submittedName>
        <fullName evidence="2">Uncharacterized protein</fullName>
    </submittedName>
</protein>
<dbReference type="RefSeq" id="WP_273893381.1">
    <property type="nucleotide sequence ID" value="NZ_JAMDGP010000034.1"/>
</dbReference>
<comment type="caution">
    <text evidence="2">The sequence shown here is derived from an EMBL/GenBank/DDBJ whole genome shotgun (WGS) entry which is preliminary data.</text>
</comment>
<feature type="transmembrane region" description="Helical" evidence="1">
    <location>
        <begin position="83"/>
        <end position="102"/>
    </location>
</feature>
<gene>
    <name evidence="2" type="ORF">M5G17_13345</name>
</gene>
<keyword evidence="3" id="KW-1185">Reference proteome</keyword>
<name>A0ABT5P9I6_9PSED</name>
<evidence type="ECO:0000256" key="1">
    <source>
        <dbReference type="SAM" id="Phobius"/>
    </source>
</evidence>